<evidence type="ECO:0000313" key="3">
    <source>
        <dbReference type="Proteomes" id="UP000056453"/>
    </source>
</evidence>
<feature type="transmembrane region" description="Helical" evidence="1">
    <location>
        <begin position="45"/>
        <end position="66"/>
    </location>
</feature>
<keyword evidence="1" id="KW-0812">Transmembrane</keyword>
<name>A0AAW3MLY9_9BURK</name>
<dbReference type="Proteomes" id="UP000056453">
    <property type="component" value="Unassembled WGS sequence"/>
</dbReference>
<dbReference type="EMBL" id="LPBJ01000104">
    <property type="protein sequence ID" value="KVP87668.1"/>
    <property type="molecule type" value="Genomic_DNA"/>
</dbReference>
<dbReference type="AlphaFoldDB" id="A0AAW3MLY9"/>
<sequence>MTYGIALKKTACFVLVAPFDRRIWRAIGSHAGELLVDLIALAGRLGALTLYPLAVPILAALVIAANRANEREHQRRERLADGQF</sequence>
<keyword evidence="3" id="KW-1185">Reference proteome</keyword>
<organism evidence="2 3">
    <name type="scientific">Burkholderia ubonensis</name>
    <dbReference type="NCBI Taxonomy" id="101571"/>
    <lineage>
        <taxon>Bacteria</taxon>
        <taxon>Pseudomonadati</taxon>
        <taxon>Pseudomonadota</taxon>
        <taxon>Betaproteobacteria</taxon>
        <taxon>Burkholderiales</taxon>
        <taxon>Burkholderiaceae</taxon>
        <taxon>Burkholderia</taxon>
        <taxon>Burkholderia cepacia complex</taxon>
    </lineage>
</organism>
<proteinExistence type="predicted"/>
<evidence type="ECO:0000313" key="2">
    <source>
        <dbReference type="EMBL" id="KVP87668.1"/>
    </source>
</evidence>
<keyword evidence="1" id="KW-1133">Transmembrane helix</keyword>
<gene>
    <name evidence="2" type="ORF">WJ96_01495</name>
</gene>
<accession>A0AAW3MLY9</accession>
<dbReference type="RefSeq" id="WP_059956977.1">
    <property type="nucleotide sequence ID" value="NZ_LPBJ01000104.1"/>
</dbReference>
<reference evidence="2 3" key="1">
    <citation type="submission" date="2015-11" db="EMBL/GenBank/DDBJ databases">
        <title>Expanding the genomic diversity of Burkholderia species for the development of highly accurate diagnostics.</title>
        <authorList>
            <person name="Sahl J."/>
            <person name="Keim P."/>
            <person name="Wagner D."/>
        </authorList>
    </citation>
    <scope>NUCLEOTIDE SEQUENCE [LARGE SCALE GENOMIC DNA]</scope>
    <source>
        <strain evidence="2 3">MSMB1808WGS</strain>
    </source>
</reference>
<protein>
    <submittedName>
        <fullName evidence="2">Uncharacterized protein</fullName>
    </submittedName>
</protein>
<keyword evidence="1" id="KW-0472">Membrane</keyword>
<evidence type="ECO:0000256" key="1">
    <source>
        <dbReference type="SAM" id="Phobius"/>
    </source>
</evidence>
<comment type="caution">
    <text evidence="2">The sequence shown here is derived from an EMBL/GenBank/DDBJ whole genome shotgun (WGS) entry which is preliminary data.</text>
</comment>